<keyword evidence="2" id="KW-0067">ATP-binding</keyword>
<gene>
    <name evidence="2" type="ORF">C4900_13860</name>
</gene>
<proteinExistence type="predicted"/>
<dbReference type="SMART" id="SM00487">
    <property type="entry name" value="DEXDc"/>
    <property type="match status" value="1"/>
</dbReference>
<dbReference type="InterPro" id="IPR050742">
    <property type="entry name" value="Helicase_Restrict-Modif_Enz"/>
</dbReference>
<protein>
    <submittedName>
        <fullName evidence="2">DEAD/DEAH box helicase</fullName>
    </submittedName>
</protein>
<dbReference type="Pfam" id="PF00271">
    <property type="entry name" value="Helicase_C"/>
    <property type="match status" value="1"/>
</dbReference>
<dbReference type="CDD" id="cd18785">
    <property type="entry name" value="SF2_C"/>
    <property type="match status" value="1"/>
</dbReference>
<keyword evidence="2" id="KW-0378">Hydrolase</keyword>
<dbReference type="PROSITE" id="PS51192">
    <property type="entry name" value="HELICASE_ATP_BIND_1"/>
    <property type="match status" value="1"/>
</dbReference>
<dbReference type="GO" id="GO:0016787">
    <property type="term" value="F:hydrolase activity"/>
    <property type="evidence" value="ECO:0007669"/>
    <property type="project" value="InterPro"/>
</dbReference>
<dbReference type="SUPFAM" id="SSF52540">
    <property type="entry name" value="P-loop containing nucleoside triphosphate hydrolases"/>
    <property type="match status" value="2"/>
</dbReference>
<dbReference type="EMBL" id="PSYR01000002">
    <property type="protein sequence ID" value="RCN56835.1"/>
    <property type="molecule type" value="Genomic_DNA"/>
</dbReference>
<keyword evidence="2" id="KW-0547">Nucleotide-binding</keyword>
<organism evidence="2 3">
    <name type="scientific">Acidiferrobacter thiooxydans</name>
    <dbReference type="NCBI Taxonomy" id="163359"/>
    <lineage>
        <taxon>Bacteria</taxon>
        <taxon>Pseudomonadati</taxon>
        <taxon>Pseudomonadota</taxon>
        <taxon>Gammaproteobacteria</taxon>
        <taxon>Acidiferrobacterales</taxon>
        <taxon>Acidiferrobacteraceae</taxon>
        <taxon>Acidiferrobacter</taxon>
    </lineage>
</organism>
<keyword evidence="3" id="KW-1185">Reference proteome</keyword>
<dbReference type="CDD" id="cd17926">
    <property type="entry name" value="DEXHc_RE"/>
    <property type="match status" value="1"/>
</dbReference>
<dbReference type="Gene3D" id="3.40.50.300">
    <property type="entry name" value="P-loop containing nucleotide triphosphate hydrolases"/>
    <property type="match status" value="2"/>
</dbReference>
<feature type="domain" description="Helicase ATP-binding" evidence="1">
    <location>
        <begin position="429"/>
        <end position="579"/>
    </location>
</feature>
<dbReference type="InterPro" id="IPR027417">
    <property type="entry name" value="P-loop_NTPase"/>
</dbReference>
<dbReference type="OrthoDB" id="9804086at2"/>
<keyword evidence="2" id="KW-0347">Helicase</keyword>
<dbReference type="GO" id="GO:0004386">
    <property type="term" value="F:helicase activity"/>
    <property type="evidence" value="ECO:0007669"/>
    <property type="project" value="UniProtKB-KW"/>
</dbReference>
<evidence type="ECO:0000313" key="2">
    <source>
        <dbReference type="EMBL" id="RCN56835.1"/>
    </source>
</evidence>
<dbReference type="PANTHER" id="PTHR47396:SF1">
    <property type="entry name" value="ATP-DEPENDENT HELICASE IRC3-RELATED"/>
    <property type="match status" value="1"/>
</dbReference>
<dbReference type="GO" id="GO:0003677">
    <property type="term" value="F:DNA binding"/>
    <property type="evidence" value="ECO:0007669"/>
    <property type="project" value="InterPro"/>
</dbReference>
<dbReference type="Pfam" id="PF04851">
    <property type="entry name" value="ResIII"/>
    <property type="match status" value="1"/>
</dbReference>
<sequence>MKRRMSIEALEAEVARLKGLLEAHGIEWRPLARDVREGGMARGAREKVALFRGLFHARSDVYALRWESATSGRSGYAPACANEWRPGVCRKPQVACSACDHRELVPLSNAVFYRHLTGQCTVGIYPLLTDESCGLLAVDFDEAQWREDARAFVSACKAMDVPVSLEVSRSGSGAHAWIFFEGTVPARDARRLGVALISEACARTGQLKLNSYDRLFPNQDTMPKGGYGNLIALPLQKDRRAHGATVFVDESWRPYDDQWGYLAGITRMRVCDIESAILRATGGAHPLDVAFIEDAEGQEPWARCGTRGRPLPRPLPATLTVRLADRLYFEKAELTPVLAQRLIRLAVFANPEFYKAQALRLSVWDKPRLIGCAENFPRHIALPRGCLQAVRGLLQEHGIGCEFRDERFAGAPLSCRFTGRLRPDQEQAAAAVMGEDMGVLCAATAFGKTVVAAAVIARRAVNTLILVHRTDLLRQWRERLTAFLEIDDGAIGIRGDGKDDLRGMIDVAMLQSLGRREAIDPAVGQYGHVIVDECHHVSAASFEEVLRAARARYVLGLTATPIRRDGRQPVIFLQCGPIRHRARKSSEAPADCEVIPRVWEGRGPLSPDTGIQDVFRLLAHDRGRSAAIAVAVERAYTAGRKILVLTERCDHLEALAEELRARVTPLFVLQGRMSRKARVATRAALKALPADAARVVLATGRLVGEGFDHPPLDTLVLAMPVSWRGTLQQYAGRLHRAHPAKTRVEILDFVDTGHPALGHMWAKRRQGYRAMGYRLREPSVDADYDPEG</sequence>
<dbReference type="Proteomes" id="UP000253250">
    <property type="component" value="Unassembled WGS sequence"/>
</dbReference>
<dbReference type="InterPro" id="IPR001650">
    <property type="entry name" value="Helicase_C-like"/>
</dbReference>
<accession>A0A368HEH3</accession>
<dbReference type="Pfam" id="PF22548">
    <property type="entry name" value="AEP-TOTE"/>
    <property type="match status" value="1"/>
</dbReference>
<dbReference type="InterPro" id="IPR014001">
    <property type="entry name" value="Helicase_ATP-bd"/>
</dbReference>
<dbReference type="GO" id="GO:0005524">
    <property type="term" value="F:ATP binding"/>
    <property type="evidence" value="ECO:0007669"/>
    <property type="project" value="InterPro"/>
</dbReference>
<reference evidence="2 3" key="1">
    <citation type="submission" date="2018-02" db="EMBL/GenBank/DDBJ databases">
        <title>Insights into the biology of acidophilic members of the Acidiferrobacteraceae family derived from comparative genomic analyses.</title>
        <authorList>
            <person name="Issotta F."/>
            <person name="Thyssen C."/>
            <person name="Mena C."/>
            <person name="Moya A."/>
            <person name="Bellenberg S."/>
            <person name="Sproer C."/>
            <person name="Covarrubias P.C."/>
            <person name="Sand W."/>
            <person name="Quatrini R."/>
            <person name="Vera M."/>
        </authorList>
    </citation>
    <scope>NUCLEOTIDE SEQUENCE [LARGE SCALE GENOMIC DNA]</scope>
    <source>
        <strain evidence="3">m-1</strain>
    </source>
</reference>
<dbReference type="PANTHER" id="PTHR47396">
    <property type="entry name" value="TYPE I RESTRICTION ENZYME ECOKI R PROTEIN"/>
    <property type="match status" value="1"/>
</dbReference>
<dbReference type="AlphaFoldDB" id="A0A368HEH3"/>
<evidence type="ECO:0000313" key="3">
    <source>
        <dbReference type="Proteomes" id="UP000253250"/>
    </source>
</evidence>
<comment type="caution">
    <text evidence="2">The sequence shown here is derived from an EMBL/GenBank/DDBJ whole genome shotgun (WGS) entry which is preliminary data.</text>
</comment>
<dbReference type="InterPro" id="IPR054347">
    <property type="entry name" value="TOTE_primase"/>
</dbReference>
<dbReference type="GO" id="GO:0005829">
    <property type="term" value="C:cytosol"/>
    <property type="evidence" value="ECO:0007669"/>
    <property type="project" value="TreeGrafter"/>
</dbReference>
<evidence type="ECO:0000259" key="1">
    <source>
        <dbReference type="PROSITE" id="PS51192"/>
    </source>
</evidence>
<name>A0A368HEH3_9GAMM</name>
<dbReference type="InterPro" id="IPR006935">
    <property type="entry name" value="Helicase/UvrB_N"/>
</dbReference>